<feature type="region of interest" description="Disordered" evidence="1">
    <location>
        <begin position="1"/>
        <end position="98"/>
    </location>
</feature>
<feature type="transmembrane region" description="Helical" evidence="2">
    <location>
        <begin position="304"/>
        <end position="322"/>
    </location>
</feature>
<keyword evidence="2" id="KW-0472">Membrane</keyword>
<organism evidence="3 4">
    <name type="scientific">Micromonospora tulbaghiae</name>
    <dbReference type="NCBI Taxonomy" id="479978"/>
    <lineage>
        <taxon>Bacteria</taxon>
        <taxon>Bacillati</taxon>
        <taxon>Actinomycetota</taxon>
        <taxon>Actinomycetes</taxon>
        <taxon>Micromonosporales</taxon>
        <taxon>Micromonosporaceae</taxon>
        <taxon>Micromonospora</taxon>
    </lineage>
</organism>
<feature type="compositionally biased region" description="Basic and acidic residues" evidence="1">
    <location>
        <begin position="49"/>
        <end position="59"/>
    </location>
</feature>
<evidence type="ECO:0000256" key="1">
    <source>
        <dbReference type="SAM" id="MobiDB-lite"/>
    </source>
</evidence>
<evidence type="ECO:0000313" key="3">
    <source>
        <dbReference type="EMBL" id="AYF29488.1"/>
    </source>
</evidence>
<dbReference type="Proteomes" id="UP000267804">
    <property type="component" value="Chromosome"/>
</dbReference>
<feature type="region of interest" description="Disordered" evidence="1">
    <location>
        <begin position="325"/>
        <end position="414"/>
    </location>
</feature>
<proteinExistence type="predicted"/>
<dbReference type="EMBL" id="CP024087">
    <property type="protein sequence ID" value="AYF29488.1"/>
    <property type="molecule type" value="Genomic_DNA"/>
</dbReference>
<keyword evidence="2" id="KW-0812">Transmembrane</keyword>
<feature type="compositionally biased region" description="Low complexity" evidence="1">
    <location>
        <begin position="149"/>
        <end position="168"/>
    </location>
</feature>
<dbReference type="AlphaFoldDB" id="A0A386WP83"/>
<reference evidence="3 4" key="1">
    <citation type="submission" date="2017-10" db="EMBL/GenBank/DDBJ databases">
        <title>Integration of genomic and chemical information greatly accelerates assignment of the full stereostructure of myelolactone, a potent inhibitor of myeloma from a marine-derived Micromonospora.</title>
        <authorList>
            <person name="Kim M.C."/>
            <person name="Machado H."/>
            <person name="Jensen P.R."/>
            <person name="Fenical W."/>
        </authorList>
    </citation>
    <scope>NUCLEOTIDE SEQUENCE [LARGE SCALE GENOMIC DNA]</scope>
    <source>
        <strain evidence="3 4">CNY-010</strain>
    </source>
</reference>
<evidence type="ECO:0000313" key="4">
    <source>
        <dbReference type="Proteomes" id="UP000267804"/>
    </source>
</evidence>
<feature type="compositionally biased region" description="Low complexity" evidence="1">
    <location>
        <begin position="86"/>
        <end position="98"/>
    </location>
</feature>
<evidence type="ECO:0000256" key="2">
    <source>
        <dbReference type="SAM" id="Phobius"/>
    </source>
</evidence>
<dbReference type="KEGG" id="mtua:CSH63_18855"/>
<feature type="compositionally biased region" description="Low complexity" evidence="1">
    <location>
        <begin position="360"/>
        <end position="385"/>
    </location>
</feature>
<feature type="region of interest" description="Disordered" evidence="1">
    <location>
        <begin position="445"/>
        <end position="464"/>
    </location>
</feature>
<feature type="compositionally biased region" description="Polar residues" evidence="1">
    <location>
        <begin position="349"/>
        <end position="359"/>
    </location>
</feature>
<name>A0A386WP83_9ACTN</name>
<feature type="region of interest" description="Disordered" evidence="1">
    <location>
        <begin position="119"/>
        <end position="228"/>
    </location>
</feature>
<accession>A0A386WP83</accession>
<gene>
    <name evidence="3" type="ORF">CSH63_18855</name>
</gene>
<keyword evidence="2" id="KW-1133">Transmembrane helix</keyword>
<protein>
    <submittedName>
        <fullName evidence="3">Uncharacterized protein</fullName>
    </submittedName>
</protein>
<feature type="compositionally biased region" description="Pro residues" evidence="1">
    <location>
        <begin position="125"/>
        <end position="148"/>
    </location>
</feature>
<sequence length="588" mass="59515">MAEDDVARTGIRVGGWLPTPDEPADAPERYAGPRRLPGDTDPTLPRTVTPRDSDRRPADLDDPVPAGNLEPPGTAVWPPPRNAGPANHDLPAAGALAAGPVAHDPLGAATIAPDPLKPGAFPADPVAPGPLAAAPPAPGLLAPAPPAPGSLAAAPPAPGPLASGTSAPVPEPRPSLPGGRVPLVGPAPIGLHLSGPSPARPVTAHKPGDPADLGPLQETGAEARPGRHSARESLRARLADLTGDLTGLTGLTGGLGVRLRSATRAAKTRLSRILAPIAGPLRPPPDAPATRVATARARRRRRRAVLAAITVTGLVAALAYAVRSPTQPPLTGGTAPVAAPSEQAPGGQAPNNQAPNEQSPNNQGPNDQAPNNQAPNNQGPNEQAPSGQPSSDQAPRDQTPATGDPVAPGGPLLDVDLAPLPGALSLTALGTRDWRHWGGAGADSFHRKASGAGEIQDPGGERLEHNAGACDLRWTDGAPTARQDGTRAGVFQRGAGKSFTLGVAGSGDLRTVRLFVGTFSAGARLDLSLSSGGDPAVREVALAAGDRFYQYVIRFRAAPGERLLIRWHALTVTGGQNDGVALQAITAS</sequence>